<accession>A0A7J5XVR9</accession>
<dbReference type="EMBL" id="JAAKFY010000020">
    <property type="protein sequence ID" value="KAF3840647.1"/>
    <property type="molecule type" value="Genomic_DNA"/>
</dbReference>
<gene>
    <name evidence="1" type="ORF">F7725_006509</name>
</gene>
<comment type="caution">
    <text evidence="1">The sequence shown here is derived from an EMBL/GenBank/DDBJ whole genome shotgun (WGS) entry which is preliminary data.</text>
</comment>
<reference evidence="1 2" key="1">
    <citation type="submission" date="2020-03" db="EMBL/GenBank/DDBJ databases">
        <title>Dissostichus mawsoni Genome sequencing and assembly.</title>
        <authorList>
            <person name="Park H."/>
        </authorList>
    </citation>
    <scope>NUCLEOTIDE SEQUENCE [LARGE SCALE GENOMIC DNA]</scope>
    <source>
        <strain evidence="1">DM0001</strain>
        <tissue evidence="1">Muscle</tissue>
    </source>
</reference>
<sequence>MAEDPAVELASDAVELHDVGRILVHPEPLELLHQSSQSPGVFSPQIRSDVEKDDGAVGMMELEGRDGAVGMELGGAVGKGWSCRGGAVGKGWSCRDGAVGMELEMELPRSAAGWPEERCPAWGERRGTRPINIHTLSVILRDFQSQSEL</sequence>
<evidence type="ECO:0000313" key="2">
    <source>
        <dbReference type="Proteomes" id="UP000518266"/>
    </source>
</evidence>
<dbReference type="AlphaFoldDB" id="A0A7J5XVR9"/>
<evidence type="ECO:0000313" key="1">
    <source>
        <dbReference type="EMBL" id="KAF3840647.1"/>
    </source>
</evidence>
<proteinExistence type="predicted"/>
<organism evidence="1 2">
    <name type="scientific">Dissostichus mawsoni</name>
    <name type="common">Antarctic cod</name>
    <dbReference type="NCBI Taxonomy" id="36200"/>
    <lineage>
        <taxon>Eukaryota</taxon>
        <taxon>Metazoa</taxon>
        <taxon>Chordata</taxon>
        <taxon>Craniata</taxon>
        <taxon>Vertebrata</taxon>
        <taxon>Euteleostomi</taxon>
        <taxon>Actinopterygii</taxon>
        <taxon>Neopterygii</taxon>
        <taxon>Teleostei</taxon>
        <taxon>Neoteleostei</taxon>
        <taxon>Acanthomorphata</taxon>
        <taxon>Eupercaria</taxon>
        <taxon>Perciformes</taxon>
        <taxon>Notothenioidei</taxon>
        <taxon>Nototheniidae</taxon>
        <taxon>Dissostichus</taxon>
    </lineage>
</organism>
<keyword evidence="2" id="KW-1185">Reference proteome</keyword>
<protein>
    <submittedName>
        <fullName evidence="1">Uncharacterized protein</fullName>
    </submittedName>
</protein>
<dbReference type="Proteomes" id="UP000518266">
    <property type="component" value="Unassembled WGS sequence"/>
</dbReference>
<name>A0A7J5XVR9_DISMA</name>